<dbReference type="RefSeq" id="WP_070742914.1">
    <property type="nucleotide sequence ID" value="NZ_MDZA01000142.1"/>
</dbReference>
<keyword evidence="3" id="KW-1185">Reference proteome</keyword>
<feature type="domain" description="SnoaL-like" evidence="1">
    <location>
        <begin position="8"/>
        <end position="107"/>
    </location>
</feature>
<keyword evidence="2" id="KW-0413">Isomerase</keyword>
<accession>A0A1G1THZ1</accession>
<dbReference type="Gene3D" id="3.10.450.50">
    <property type="match status" value="1"/>
</dbReference>
<evidence type="ECO:0000313" key="2">
    <source>
        <dbReference type="EMBL" id="OGX90490.1"/>
    </source>
</evidence>
<sequence length="122" mass="14005">MQPHDLIRTAYAAFNARDIPAVLATFHPQVRWAKAWEGDYATGHAEVREYWLRQWQELDPKVEPTGIRERADGRLEVAVHQVVHDKQGQLVFEGPVRHLYTLREGLLQQMDIEPVPSGAEPT</sequence>
<name>A0A1G1THZ1_9BACT</name>
<dbReference type="InterPro" id="IPR032710">
    <property type="entry name" value="NTF2-like_dom_sf"/>
</dbReference>
<dbReference type="Proteomes" id="UP000177506">
    <property type="component" value="Unassembled WGS sequence"/>
</dbReference>
<reference evidence="2 3" key="1">
    <citation type="submission" date="2016-08" db="EMBL/GenBank/DDBJ databases">
        <title>Hymenobacter coccineus sp. nov., Hymenobacter lapidarius sp. nov. and Hymenobacter glacialis sp. nov., isolated from Antarctic soil.</title>
        <authorList>
            <person name="Sedlacek I."/>
            <person name="Kralova S."/>
            <person name="Kyrova K."/>
            <person name="Maslanova I."/>
            <person name="Stankova E."/>
            <person name="Vrbovska V."/>
            <person name="Nemec M."/>
            <person name="Bartak M."/>
            <person name="Svec P."/>
            <person name="Busse H.-J."/>
            <person name="Pantucek R."/>
        </authorList>
    </citation>
    <scope>NUCLEOTIDE SEQUENCE [LARGE SCALE GENOMIC DNA]</scope>
    <source>
        <strain evidence="2 3">CCM 8649</strain>
    </source>
</reference>
<evidence type="ECO:0000259" key="1">
    <source>
        <dbReference type="Pfam" id="PF12680"/>
    </source>
</evidence>
<dbReference type="Pfam" id="PF12680">
    <property type="entry name" value="SnoaL_2"/>
    <property type="match status" value="1"/>
</dbReference>
<dbReference type="InterPro" id="IPR037401">
    <property type="entry name" value="SnoaL-like"/>
</dbReference>
<dbReference type="AlphaFoldDB" id="A0A1G1THZ1"/>
<evidence type="ECO:0000313" key="3">
    <source>
        <dbReference type="Proteomes" id="UP000177506"/>
    </source>
</evidence>
<dbReference type="GO" id="GO:0016853">
    <property type="term" value="F:isomerase activity"/>
    <property type="evidence" value="ECO:0007669"/>
    <property type="project" value="UniProtKB-KW"/>
</dbReference>
<dbReference type="OrthoDB" id="1353852at2"/>
<comment type="caution">
    <text evidence="2">The sequence shown here is derived from an EMBL/GenBank/DDBJ whole genome shotgun (WGS) entry which is preliminary data.</text>
</comment>
<gene>
    <name evidence="2" type="ORF">BEN49_22650</name>
</gene>
<proteinExistence type="predicted"/>
<dbReference type="EMBL" id="MDZA01000142">
    <property type="protein sequence ID" value="OGX90490.1"/>
    <property type="molecule type" value="Genomic_DNA"/>
</dbReference>
<dbReference type="SUPFAM" id="SSF54427">
    <property type="entry name" value="NTF2-like"/>
    <property type="match status" value="1"/>
</dbReference>
<organism evidence="2 3">
    <name type="scientific">Hymenobacter coccineus</name>
    <dbReference type="NCBI Taxonomy" id="1908235"/>
    <lineage>
        <taxon>Bacteria</taxon>
        <taxon>Pseudomonadati</taxon>
        <taxon>Bacteroidota</taxon>
        <taxon>Cytophagia</taxon>
        <taxon>Cytophagales</taxon>
        <taxon>Hymenobacteraceae</taxon>
        <taxon>Hymenobacter</taxon>
    </lineage>
</organism>
<protein>
    <submittedName>
        <fullName evidence="2">Ketosteroid isomerase</fullName>
    </submittedName>
</protein>